<dbReference type="Proteomes" id="UP000294726">
    <property type="component" value="Chromosome"/>
</dbReference>
<gene>
    <name evidence="1" type="ORF">OENI_1782</name>
</gene>
<protein>
    <submittedName>
        <fullName evidence="1">Uncharacterized protein</fullName>
    </submittedName>
</protein>
<evidence type="ECO:0000313" key="2">
    <source>
        <dbReference type="Proteomes" id="UP000294726"/>
    </source>
</evidence>
<organism evidence="1 2">
    <name type="scientific">Oenococcus oeni</name>
    <name type="common">Leuconostoc oenos</name>
    <dbReference type="NCBI Taxonomy" id="1247"/>
    <lineage>
        <taxon>Bacteria</taxon>
        <taxon>Bacillati</taxon>
        <taxon>Bacillota</taxon>
        <taxon>Bacilli</taxon>
        <taxon>Lactobacillales</taxon>
        <taxon>Lactobacillaceae</taxon>
        <taxon>Oenococcus</taxon>
    </lineage>
</organism>
<evidence type="ECO:0000313" key="1">
    <source>
        <dbReference type="EMBL" id="VDB99179.1"/>
    </source>
</evidence>
<accession>A0AAQ2UVW8</accession>
<dbReference type="RefSeq" id="WP_032807080.1">
    <property type="nucleotide sequence ID" value="NZ_CP136429.1"/>
</dbReference>
<dbReference type="Pfam" id="PF13651">
    <property type="entry name" value="EcoRI_methylase"/>
    <property type="match status" value="1"/>
</dbReference>
<dbReference type="InterPro" id="IPR025247">
    <property type="entry name" value="EcoRI-like_methylase"/>
</dbReference>
<dbReference type="EMBL" id="LR031358">
    <property type="protein sequence ID" value="VDB99179.1"/>
    <property type="molecule type" value="Genomic_DNA"/>
</dbReference>
<proteinExistence type="predicted"/>
<name>A0AAQ2UVW8_OENOE</name>
<sequence length="76" mass="8999">MAGECRRHNWASQLMLGPELIKVLNLKNKFAILSDLLKASGIRIDEQGHRYIRVKGVRWFTNMDYKQRHDDLILYI</sequence>
<reference evidence="1 2" key="1">
    <citation type="submission" date="2018-08" db="EMBL/GenBank/DDBJ databases">
        <authorList>
            <person name="Lorentzen P. G. S. M."/>
        </authorList>
    </citation>
    <scope>NUCLEOTIDE SEQUENCE [LARGE SCALE GENOMIC DNA]</scope>
    <source>
        <strain evidence="1 2">CRBO_1381</strain>
    </source>
</reference>
<dbReference type="AlphaFoldDB" id="A0AAQ2UVW8"/>